<dbReference type="EMBL" id="ACEO02000007">
    <property type="protein sequence ID" value="EFC51992.1"/>
    <property type="molecule type" value="Genomic_DNA"/>
</dbReference>
<reference evidence="1 2" key="1">
    <citation type="submission" date="2010-01" db="EMBL/GenBank/DDBJ databases">
        <authorList>
            <person name="Weinstock G."/>
            <person name="Sodergren E."/>
            <person name="Clifton S."/>
            <person name="Fulton L."/>
            <person name="Fulton B."/>
            <person name="Courtney L."/>
            <person name="Fronick C."/>
            <person name="Harrison M."/>
            <person name="Strong C."/>
            <person name="Farmer C."/>
            <person name="Delahaunty K."/>
            <person name="Markovic C."/>
            <person name="Hall O."/>
            <person name="Minx P."/>
            <person name="Tomlinson C."/>
            <person name="Mitreva M."/>
            <person name="Nelson J."/>
            <person name="Hou S."/>
            <person name="Wollam A."/>
            <person name="Pepin K.H."/>
            <person name="Johnson M."/>
            <person name="Bhonagiri V."/>
            <person name="Nash W.E."/>
            <person name="Warren W."/>
            <person name="Chinwalla A."/>
            <person name="Mardis E.R."/>
            <person name="Wilson R.K."/>
        </authorList>
    </citation>
    <scope>NUCLEOTIDE SEQUENCE [LARGE SCALE GENOMIC DNA]</scope>
    <source>
        <strain evidence="1 2">NJ9703</strain>
    </source>
</reference>
<name>A0A9W5IQH6_NEISU</name>
<sequence>MLLRASDRLADGTLIDITPAYDKVYGPSLDVAKTIANSGYITHTDSQGNRDIYGWNDFVVHYFQCTHCNAVFRLGAETYHGSGGQWEMLEEATIRYENS</sequence>
<organism evidence="1 2">
    <name type="scientific">Neisseria subflava NJ9703</name>
    <dbReference type="NCBI Taxonomy" id="546268"/>
    <lineage>
        <taxon>Bacteria</taxon>
        <taxon>Pseudomonadati</taxon>
        <taxon>Pseudomonadota</taxon>
        <taxon>Betaproteobacteria</taxon>
        <taxon>Neisseriales</taxon>
        <taxon>Neisseriaceae</taxon>
        <taxon>Neisseria</taxon>
    </lineage>
</organism>
<evidence type="ECO:0000313" key="2">
    <source>
        <dbReference type="Proteomes" id="UP000004621"/>
    </source>
</evidence>
<gene>
    <name evidence="1" type="ORF">NEISUBOT_04700</name>
</gene>
<dbReference type="Proteomes" id="UP000004621">
    <property type="component" value="Unassembled WGS sequence"/>
</dbReference>
<evidence type="ECO:0000313" key="1">
    <source>
        <dbReference type="EMBL" id="EFC51992.1"/>
    </source>
</evidence>
<protein>
    <submittedName>
        <fullName evidence="1">Uncharacterized protein</fullName>
    </submittedName>
</protein>
<proteinExistence type="predicted"/>
<accession>A0A9W5IQH6</accession>
<dbReference type="AlphaFoldDB" id="A0A9W5IQH6"/>
<comment type="caution">
    <text evidence="1">The sequence shown here is derived from an EMBL/GenBank/DDBJ whole genome shotgun (WGS) entry which is preliminary data.</text>
</comment>
<dbReference type="RefSeq" id="WP_004520276.1">
    <property type="nucleotide sequence ID" value="NZ_ACEO02000007.1"/>
</dbReference>